<organism evidence="1 2">
    <name type="scientific">Paramecium tetraurelia</name>
    <dbReference type="NCBI Taxonomy" id="5888"/>
    <lineage>
        <taxon>Eukaryota</taxon>
        <taxon>Sar</taxon>
        <taxon>Alveolata</taxon>
        <taxon>Ciliophora</taxon>
        <taxon>Intramacronucleata</taxon>
        <taxon>Oligohymenophorea</taxon>
        <taxon>Peniculida</taxon>
        <taxon>Parameciidae</taxon>
        <taxon>Paramecium</taxon>
    </lineage>
</organism>
<dbReference type="KEGG" id="ptm:GSPATT00011067001"/>
<evidence type="ECO:0008006" key="3">
    <source>
        <dbReference type="Google" id="ProtNLM"/>
    </source>
</evidence>
<evidence type="ECO:0000313" key="1">
    <source>
        <dbReference type="EMBL" id="CAK75435.1"/>
    </source>
</evidence>
<keyword evidence="2" id="KW-1185">Reference proteome</keyword>
<reference evidence="1 2" key="1">
    <citation type="journal article" date="2006" name="Nature">
        <title>Global trends of whole-genome duplications revealed by the ciliate Paramecium tetraurelia.</title>
        <authorList>
            <consortium name="Genoscope"/>
            <person name="Aury J.-M."/>
            <person name="Jaillon O."/>
            <person name="Duret L."/>
            <person name="Noel B."/>
            <person name="Jubin C."/>
            <person name="Porcel B.M."/>
            <person name="Segurens B."/>
            <person name="Daubin V."/>
            <person name="Anthouard V."/>
            <person name="Aiach N."/>
            <person name="Arnaiz O."/>
            <person name="Billaut A."/>
            <person name="Beisson J."/>
            <person name="Blanc I."/>
            <person name="Bouhouche K."/>
            <person name="Camara F."/>
            <person name="Duharcourt S."/>
            <person name="Guigo R."/>
            <person name="Gogendeau D."/>
            <person name="Katinka M."/>
            <person name="Keller A.-M."/>
            <person name="Kissmehl R."/>
            <person name="Klotz C."/>
            <person name="Koll F."/>
            <person name="Le Moue A."/>
            <person name="Lepere C."/>
            <person name="Malinsky S."/>
            <person name="Nowacki M."/>
            <person name="Nowak J.K."/>
            <person name="Plattner H."/>
            <person name="Poulain J."/>
            <person name="Ruiz F."/>
            <person name="Serrano V."/>
            <person name="Zagulski M."/>
            <person name="Dessen P."/>
            <person name="Betermier M."/>
            <person name="Weissenbach J."/>
            <person name="Scarpelli C."/>
            <person name="Schachter V."/>
            <person name="Sperling L."/>
            <person name="Meyer E."/>
            <person name="Cohen J."/>
            <person name="Wincker P."/>
        </authorList>
    </citation>
    <scope>NUCLEOTIDE SEQUENCE [LARGE SCALE GENOMIC DNA]</scope>
    <source>
        <strain evidence="1 2">Stock d4-2</strain>
    </source>
</reference>
<evidence type="ECO:0000313" key="2">
    <source>
        <dbReference type="Proteomes" id="UP000000600"/>
    </source>
</evidence>
<dbReference type="InParanoid" id="A0CXB8"/>
<proteinExistence type="predicted"/>
<protein>
    <recommendedName>
        <fullName evidence="3">t-SNARE coiled-coil homology domain-containing protein</fullName>
    </recommendedName>
</protein>
<gene>
    <name evidence="1" type="ORF">GSPATT00011067001</name>
</gene>
<dbReference type="Proteomes" id="UP000000600">
    <property type="component" value="Unassembled WGS sequence"/>
</dbReference>
<dbReference type="GeneID" id="5028617"/>
<dbReference type="EMBL" id="CT868208">
    <property type="protein sequence ID" value="CAK75435.1"/>
    <property type="molecule type" value="Genomic_DNA"/>
</dbReference>
<dbReference type="AlphaFoldDB" id="A0CXB8"/>
<accession>A0CXB8</accession>
<dbReference type="OrthoDB" id="10483126at2759"/>
<dbReference type="OMA" id="DKVQMEA"/>
<dbReference type="RefSeq" id="XP_001442832.1">
    <property type="nucleotide sequence ID" value="XM_001442795.1"/>
</dbReference>
<name>A0CXB8_PARTE</name>
<dbReference type="HOGENOM" id="CLU_1258247_0_0_1"/>
<sequence length="210" mass="24850">MILNHDQQLNQKDLETLNQKKKLASILIENVSQNVMINKKRAELSEKEYPKQVVQMKKLDQEKSGPIKEVEQYQDFLNKVDIKQNKTYEQLGCFRSLRQQEQLQKIQTQIKQKIQMEQKQIDMQKLIDITTKENRDNSQIEKNLQIIEEIQEDKDYLINEEIQKNEQSGVVDKVQMEANLGKLKYQSKKASQGRLLKKATSLMLFKKLQQ</sequence>